<dbReference type="Proteomes" id="UP000670092">
    <property type="component" value="Unassembled WGS sequence"/>
</dbReference>
<dbReference type="EMBL" id="JAEVHI010000002">
    <property type="protein sequence ID" value="KAG5300343.1"/>
    <property type="molecule type" value="Genomic_DNA"/>
</dbReference>
<reference evidence="1 2" key="1">
    <citation type="submission" date="2021-01" db="EMBL/GenBank/DDBJ databases">
        <title>Chromosome-level genome assembly of a human fungal pathogen reveals clustering of transcriptionally co-regulated genes.</title>
        <authorList>
            <person name="Voorhies M."/>
            <person name="Cohen S."/>
            <person name="Shea T.P."/>
            <person name="Petrus S."/>
            <person name="Munoz J.F."/>
            <person name="Poplawski S."/>
            <person name="Goldman W.E."/>
            <person name="Michael T."/>
            <person name="Cuomo C.A."/>
            <person name="Sil A."/>
            <person name="Beyhan S."/>
        </authorList>
    </citation>
    <scope>NUCLEOTIDE SEQUENCE [LARGE SCALE GENOMIC DNA]</scope>
    <source>
        <strain evidence="1 2">G184AR</strain>
    </source>
</reference>
<dbReference type="AlphaFoldDB" id="A0A8H7Z3A4"/>
<gene>
    <name evidence="1" type="ORF">I7I52_10927</name>
</gene>
<evidence type="ECO:0000313" key="2">
    <source>
        <dbReference type="Proteomes" id="UP000670092"/>
    </source>
</evidence>
<protein>
    <submittedName>
        <fullName evidence="1">Catabolite repression protein creC</fullName>
    </submittedName>
</protein>
<accession>A0A8H7Z3A4</accession>
<evidence type="ECO:0000313" key="1">
    <source>
        <dbReference type="EMBL" id="KAG5300343.1"/>
    </source>
</evidence>
<organism evidence="1 2">
    <name type="scientific">Ajellomyces capsulatus</name>
    <name type="common">Darling's disease fungus</name>
    <name type="synonym">Histoplasma capsulatum</name>
    <dbReference type="NCBI Taxonomy" id="5037"/>
    <lineage>
        <taxon>Eukaryota</taxon>
        <taxon>Fungi</taxon>
        <taxon>Dikarya</taxon>
        <taxon>Ascomycota</taxon>
        <taxon>Pezizomycotina</taxon>
        <taxon>Eurotiomycetes</taxon>
        <taxon>Eurotiomycetidae</taxon>
        <taxon>Onygenales</taxon>
        <taxon>Ajellomycetaceae</taxon>
        <taxon>Histoplasma</taxon>
    </lineage>
</organism>
<dbReference type="VEuPathDB" id="FungiDB:I7I52_10927"/>
<name>A0A8H7Z3A4_AJECA</name>
<comment type="caution">
    <text evidence="1">The sequence shown here is derived from an EMBL/GenBank/DDBJ whole genome shotgun (WGS) entry which is preliminary data.</text>
</comment>
<proteinExistence type="predicted"/>
<sequence length="146" mass="16277">MNDGLFTCLCCIDEQAPMFDARVLVDSNLQRNCRMSHFFFLSGSWTRKQNFDLISAQGTGIISWRNLPSLWGKIGLSVFVGRSKIPSSYALNSKLGLSLCNAAQNAPCDQLWSEQHVTITREGHVCDTYTPPKSLNSDDSSFFQAC</sequence>